<dbReference type="GO" id="GO:0003676">
    <property type="term" value="F:nucleic acid binding"/>
    <property type="evidence" value="ECO:0007669"/>
    <property type="project" value="InterPro"/>
</dbReference>
<dbReference type="InterPro" id="IPR001878">
    <property type="entry name" value="Znf_CCHC"/>
</dbReference>
<evidence type="ECO:0000313" key="3">
    <source>
        <dbReference type="EMBL" id="SCU81352.1"/>
    </source>
</evidence>
<reference evidence="3 4" key="1">
    <citation type="submission" date="2016-03" db="EMBL/GenBank/DDBJ databases">
        <authorList>
            <person name="Devillers H."/>
        </authorList>
    </citation>
    <scope>NUCLEOTIDE SEQUENCE [LARGE SCALE GENOMIC DNA]</scope>
    <source>
        <strain evidence="3">CBS 11717</strain>
    </source>
</reference>
<dbReference type="InterPro" id="IPR036875">
    <property type="entry name" value="Znf_CCHC_sf"/>
</dbReference>
<feature type="domain" description="CCHC-type" evidence="2">
    <location>
        <begin position="114"/>
        <end position="127"/>
    </location>
</feature>
<organism evidence="3 4">
    <name type="scientific">Lachancea mirantina</name>
    <dbReference type="NCBI Taxonomy" id="1230905"/>
    <lineage>
        <taxon>Eukaryota</taxon>
        <taxon>Fungi</taxon>
        <taxon>Dikarya</taxon>
        <taxon>Ascomycota</taxon>
        <taxon>Saccharomycotina</taxon>
        <taxon>Saccharomycetes</taxon>
        <taxon>Saccharomycetales</taxon>
        <taxon>Saccharomycetaceae</taxon>
        <taxon>Lachancea</taxon>
    </lineage>
</organism>
<dbReference type="GO" id="GO:0008270">
    <property type="term" value="F:zinc ion binding"/>
    <property type="evidence" value="ECO:0007669"/>
    <property type="project" value="UniProtKB-KW"/>
</dbReference>
<gene>
    <name evidence="3" type="ORF">LAMI_0B05820G</name>
</gene>
<dbReference type="EMBL" id="LT598464">
    <property type="protein sequence ID" value="SCU81352.1"/>
    <property type="molecule type" value="Genomic_DNA"/>
</dbReference>
<dbReference type="Gene3D" id="4.10.60.10">
    <property type="entry name" value="Zinc finger, CCHC-type"/>
    <property type="match status" value="1"/>
</dbReference>
<dbReference type="SUPFAM" id="SSF57756">
    <property type="entry name" value="Retrovirus zinc finger-like domains"/>
    <property type="match status" value="1"/>
</dbReference>
<proteinExistence type="predicted"/>
<dbReference type="AlphaFoldDB" id="A0A1G4IWJ3"/>
<keyword evidence="1" id="KW-0862">Zinc</keyword>
<keyword evidence="1" id="KW-0479">Metal-binding</keyword>
<keyword evidence="4" id="KW-1185">Reference proteome</keyword>
<accession>A0A1G4IWJ3</accession>
<evidence type="ECO:0000256" key="1">
    <source>
        <dbReference type="PROSITE-ProRule" id="PRU00047"/>
    </source>
</evidence>
<keyword evidence="1" id="KW-0863">Zinc-finger</keyword>
<evidence type="ECO:0000259" key="2">
    <source>
        <dbReference type="PROSITE" id="PS50158"/>
    </source>
</evidence>
<dbReference type="Proteomes" id="UP000191024">
    <property type="component" value="Chromosome B"/>
</dbReference>
<name>A0A1G4IWJ3_9SACH</name>
<dbReference type="PROSITE" id="PS50158">
    <property type="entry name" value="ZF_CCHC"/>
    <property type="match status" value="1"/>
</dbReference>
<sequence>MNIGDDTTTNHIAERWASLSLDKTTNPFFLVGEIKRLIQESIDEGFIEKKDDARVYIKRIIKPGETIRPEICVECFVDDILNRILAYAEFCISANEVTWRKGPNANKPKKQVTCFTCHEVGHFANKCYKNKTRDLKGRRAPRKHPRQIVDRKGYKEVY</sequence>
<dbReference type="OrthoDB" id="8040903at2759"/>
<protein>
    <submittedName>
        <fullName evidence="3">LAMI_0B05820g1_1</fullName>
    </submittedName>
</protein>
<evidence type="ECO:0000313" key="4">
    <source>
        <dbReference type="Proteomes" id="UP000191024"/>
    </source>
</evidence>